<sequence length="60" mass="7179">MQTCVKMSSVQLVTRLDFFDLFGLDDFNFFHFQNKLYQKFNMLTTDEHDHAELCYVSYGV</sequence>
<keyword evidence="2" id="KW-1185">Reference proteome</keyword>
<reference evidence="1" key="2">
    <citation type="submission" date="2020-06" db="EMBL/GenBank/DDBJ databases">
        <title>Helianthus annuus Genome sequencing and assembly Release 2.</title>
        <authorList>
            <person name="Gouzy J."/>
            <person name="Langlade N."/>
            <person name="Munos S."/>
        </authorList>
    </citation>
    <scope>NUCLEOTIDE SEQUENCE</scope>
    <source>
        <tissue evidence="1">Leaves</tissue>
    </source>
</reference>
<dbReference type="Gramene" id="mRNA:HanXRQr2_Chr02g0076501">
    <property type="protein sequence ID" value="mRNA:HanXRQr2_Chr02g0076501"/>
    <property type="gene ID" value="HanXRQr2_Chr02g0076501"/>
</dbReference>
<dbReference type="AlphaFoldDB" id="A0A9K3P1W9"/>
<evidence type="ECO:0000313" key="2">
    <source>
        <dbReference type="Proteomes" id="UP000215914"/>
    </source>
</evidence>
<name>A0A9K3P1W9_HELAN</name>
<accession>A0A9K3P1W9</accession>
<evidence type="ECO:0000313" key="1">
    <source>
        <dbReference type="EMBL" id="KAF5819338.1"/>
    </source>
</evidence>
<dbReference type="EMBL" id="MNCJ02000317">
    <property type="protein sequence ID" value="KAF5819338.1"/>
    <property type="molecule type" value="Genomic_DNA"/>
</dbReference>
<dbReference type="Proteomes" id="UP000215914">
    <property type="component" value="Unassembled WGS sequence"/>
</dbReference>
<protein>
    <submittedName>
        <fullName evidence="1">Uncharacterized protein</fullName>
    </submittedName>
</protein>
<gene>
    <name evidence="1" type="ORF">HanXRQr2_Chr02g0076501</name>
</gene>
<organism evidence="1 2">
    <name type="scientific">Helianthus annuus</name>
    <name type="common">Common sunflower</name>
    <dbReference type="NCBI Taxonomy" id="4232"/>
    <lineage>
        <taxon>Eukaryota</taxon>
        <taxon>Viridiplantae</taxon>
        <taxon>Streptophyta</taxon>
        <taxon>Embryophyta</taxon>
        <taxon>Tracheophyta</taxon>
        <taxon>Spermatophyta</taxon>
        <taxon>Magnoliopsida</taxon>
        <taxon>eudicotyledons</taxon>
        <taxon>Gunneridae</taxon>
        <taxon>Pentapetalae</taxon>
        <taxon>asterids</taxon>
        <taxon>campanulids</taxon>
        <taxon>Asterales</taxon>
        <taxon>Asteraceae</taxon>
        <taxon>Asteroideae</taxon>
        <taxon>Heliantheae alliance</taxon>
        <taxon>Heliantheae</taxon>
        <taxon>Helianthus</taxon>
    </lineage>
</organism>
<comment type="caution">
    <text evidence="1">The sequence shown here is derived from an EMBL/GenBank/DDBJ whole genome shotgun (WGS) entry which is preliminary data.</text>
</comment>
<reference evidence="1" key="1">
    <citation type="journal article" date="2017" name="Nature">
        <title>The sunflower genome provides insights into oil metabolism, flowering and Asterid evolution.</title>
        <authorList>
            <person name="Badouin H."/>
            <person name="Gouzy J."/>
            <person name="Grassa C.J."/>
            <person name="Murat F."/>
            <person name="Staton S.E."/>
            <person name="Cottret L."/>
            <person name="Lelandais-Briere C."/>
            <person name="Owens G.L."/>
            <person name="Carrere S."/>
            <person name="Mayjonade B."/>
            <person name="Legrand L."/>
            <person name="Gill N."/>
            <person name="Kane N.C."/>
            <person name="Bowers J.E."/>
            <person name="Hubner S."/>
            <person name="Bellec A."/>
            <person name="Berard A."/>
            <person name="Berges H."/>
            <person name="Blanchet N."/>
            <person name="Boniface M.C."/>
            <person name="Brunel D."/>
            <person name="Catrice O."/>
            <person name="Chaidir N."/>
            <person name="Claudel C."/>
            <person name="Donnadieu C."/>
            <person name="Faraut T."/>
            <person name="Fievet G."/>
            <person name="Helmstetter N."/>
            <person name="King M."/>
            <person name="Knapp S.J."/>
            <person name="Lai Z."/>
            <person name="Le Paslier M.C."/>
            <person name="Lippi Y."/>
            <person name="Lorenzon L."/>
            <person name="Mandel J.R."/>
            <person name="Marage G."/>
            <person name="Marchand G."/>
            <person name="Marquand E."/>
            <person name="Bret-Mestries E."/>
            <person name="Morien E."/>
            <person name="Nambeesan S."/>
            <person name="Nguyen T."/>
            <person name="Pegot-Espagnet P."/>
            <person name="Pouilly N."/>
            <person name="Raftis F."/>
            <person name="Sallet E."/>
            <person name="Schiex T."/>
            <person name="Thomas J."/>
            <person name="Vandecasteele C."/>
            <person name="Vares D."/>
            <person name="Vear F."/>
            <person name="Vautrin S."/>
            <person name="Crespi M."/>
            <person name="Mangin B."/>
            <person name="Burke J.M."/>
            <person name="Salse J."/>
            <person name="Munos S."/>
            <person name="Vincourt P."/>
            <person name="Rieseberg L.H."/>
            <person name="Langlade N.B."/>
        </authorList>
    </citation>
    <scope>NUCLEOTIDE SEQUENCE</scope>
    <source>
        <tissue evidence="1">Leaves</tissue>
    </source>
</reference>
<proteinExistence type="predicted"/>